<dbReference type="HOGENOM" id="CLU_031949_0_0_10"/>
<dbReference type="OrthoDB" id="7168509at2"/>
<dbReference type="SMART" id="SM00245">
    <property type="entry name" value="TSPc"/>
    <property type="match status" value="1"/>
</dbReference>
<dbReference type="Gene3D" id="3.30.750.170">
    <property type="match status" value="1"/>
</dbReference>
<dbReference type="SUPFAM" id="SSF52096">
    <property type="entry name" value="ClpP/crotonase"/>
    <property type="match status" value="1"/>
</dbReference>
<dbReference type="GO" id="GO:0008236">
    <property type="term" value="F:serine-type peptidase activity"/>
    <property type="evidence" value="ECO:0007669"/>
    <property type="project" value="InterPro"/>
</dbReference>
<dbReference type="PATRIC" id="fig|1321819.3.peg.3037"/>
<dbReference type="InterPro" id="IPR005151">
    <property type="entry name" value="Tail-specific_protease"/>
</dbReference>
<dbReference type="EMBL" id="AWSV01000167">
    <property type="protein sequence ID" value="ERI81252.1"/>
    <property type="molecule type" value="Genomic_DNA"/>
</dbReference>
<gene>
    <name evidence="2" type="ORF">HMPREF1981_03293</name>
</gene>
<proteinExistence type="predicted"/>
<dbReference type="InterPro" id="IPR036034">
    <property type="entry name" value="PDZ_sf"/>
</dbReference>
<dbReference type="SUPFAM" id="SSF50156">
    <property type="entry name" value="PDZ domain-like"/>
    <property type="match status" value="1"/>
</dbReference>
<dbReference type="GO" id="GO:0006508">
    <property type="term" value="P:proteolysis"/>
    <property type="evidence" value="ECO:0007669"/>
    <property type="project" value="InterPro"/>
</dbReference>
<dbReference type="AlphaFoldDB" id="U2DIG7"/>
<dbReference type="Proteomes" id="UP000016496">
    <property type="component" value="Unassembled WGS sequence"/>
</dbReference>
<protein>
    <submittedName>
        <fullName evidence="2">Peptidase, S41 family</fullName>
    </submittedName>
</protein>
<feature type="domain" description="Tail specific protease" evidence="1">
    <location>
        <begin position="294"/>
        <end position="512"/>
    </location>
</feature>
<dbReference type="CDD" id="cd07561">
    <property type="entry name" value="Peptidase_S41_CPP_like"/>
    <property type="match status" value="1"/>
</dbReference>
<comment type="caution">
    <text evidence="2">The sequence shown here is derived from an EMBL/GenBank/DDBJ whole genome shotgun (WGS) entry which is preliminary data.</text>
</comment>
<dbReference type="PANTHER" id="PTHR32060">
    <property type="entry name" value="TAIL-SPECIFIC PROTEASE"/>
    <property type="match status" value="1"/>
</dbReference>
<dbReference type="GO" id="GO:0030288">
    <property type="term" value="C:outer membrane-bounded periplasmic space"/>
    <property type="evidence" value="ECO:0007669"/>
    <property type="project" value="TreeGrafter"/>
</dbReference>
<sequence>MTTISYKLSGILLTLLTVILISCKDDETLQGNGITEQEWVEGQTYTIPAGKEKTVAFTAKASWIAQSSSTALVSLNKNSGGAGKNTLIIRAHNSSDKEAIITIRVSGYSTKSSFKVKIKINEEDKDREINDLVNNYLKEKYLWNEEYKTLTPDFTLAYDKFVKQTLVSMRTNNLDKKVYQGSDGKIYYSLYSYIRKLDPDLRSNTRAGKEKIEKEKEYSYGFVGLQPVQELSSSKGFFVIQGVHPGSSADKAGLKRGMEIHKVGGESISIEKWEKIHSSLMVGDSRSTQQVTDKDGRVYNINSGPIEVNPVIYSHVKNIHSHRIGYLVYSKFDAGFDQELFDVFKKFKKENITDLILDLRYNGGGHVISAQLISSCIAGSAYEGEVFSSYRYNEERMKAIGNKKKTDPFLYSTYKNLNTSLAEGAVNLSKVYCLVSGQTASASELVINSLRGIDIEVILIGERTNGKNVGMEGTEFTTKAGTYEFFPITFQSYNAKDFGAYENGFDPDHIINENNPRGREFEGYKEFGAEDEPLYGKAISLITGKPFRMGGSTRSAIEQPRLTTLPVPETRQIGMIK</sequence>
<dbReference type="Gene3D" id="3.90.226.10">
    <property type="entry name" value="2-enoyl-CoA Hydratase, Chain A, domain 1"/>
    <property type="match status" value="1"/>
</dbReference>
<dbReference type="RefSeq" id="WP_021647056.1">
    <property type="nucleotide sequence ID" value="NZ_KE993161.1"/>
</dbReference>
<dbReference type="GO" id="GO:0007165">
    <property type="term" value="P:signal transduction"/>
    <property type="evidence" value="ECO:0007669"/>
    <property type="project" value="TreeGrafter"/>
</dbReference>
<dbReference type="GO" id="GO:0004175">
    <property type="term" value="F:endopeptidase activity"/>
    <property type="evidence" value="ECO:0007669"/>
    <property type="project" value="TreeGrafter"/>
</dbReference>
<evidence type="ECO:0000259" key="1">
    <source>
        <dbReference type="SMART" id="SM00245"/>
    </source>
</evidence>
<dbReference type="InterPro" id="IPR029045">
    <property type="entry name" value="ClpP/crotonase-like_dom_sf"/>
</dbReference>
<evidence type="ECO:0000313" key="2">
    <source>
        <dbReference type="EMBL" id="ERI81252.1"/>
    </source>
</evidence>
<organism evidence="2 3">
    <name type="scientific">Bacteroides pyogenes F0041</name>
    <dbReference type="NCBI Taxonomy" id="1321819"/>
    <lineage>
        <taxon>Bacteria</taxon>
        <taxon>Pseudomonadati</taxon>
        <taxon>Bacteroidota</taxon>
        <taxon>Bacteroidia</taxon>
        <taxon>Bacteroidales</taxon>
        <taxon>Bacteroidaceae</taxon>
        <taxon>Bacteroides</taxon>
    </lineage>
</organism>
<evidence type="ECO:0000313" key="3">
    <source>
        <dbReference type="Proteomes" id="UP000016496"/>
    </source>
</evidence>
<dbReference type="PROSITE" id="PS51257">
    <property type="entry name" value="PROKAR_LIPOPROTEIN"/>
    <property type="match status" value="1"/>
</dbReference>
<accession>U2DIG7</accession>
<name>U2DIG7_9BACE</name>
<dbReference type="PANTHER" id="PTHR32060:SF30">
    <property type="entry name" value="CARBOXY-TERMINAL PROCESSING PROTEASE CTPA"/>
    <property type="match status" value="1"/>
</dbReference>
<dbReference type="Gene3D" id="2.30.42.10">
    <property type="match status" value="1"/>
</dbReference>
<dbReference type="Pfam" id="PF03572">
    <property type="entry name" value="Peptidase_S41"/>
    <property type="match status" value="1"/>
</dbReference>
<reference evidence="2 3" key="1">
    <citation type="submission" date="2013-08" db="EMBL/GenBank/DDBJ databases">
        <authorList>
            <person name="Weinstock G."/>
            <person name="Sodergren E."/>
            <person name="Wylie T."/>
            <person name="Fulton L."/>
            <person name="Fulton R."/>
            <person name="Fronick C."/>
            <person name="O'Laughlin M."/>
            <person name="Godfrey J."/>
            <person name="Miner T."/>
            <person name="Herter B."/>
            <person name="Appelbaum E."/>
            <person name="Cordes M."/>
            <person name="Lek S."/>
            <person name="Wollam A."/>
            <person name="Pepin K.H."/>
            <person name="Palsikar V.B."/>
            <person name="Mitreva M."/>
            <person name="Wilson R.K."/>
        </authorList>
    </citation>
    <scope>NUCLEOTIDE SEQUENCE [LARGE SCALE GENOMIC DNA]</scope>
    <source>
        <strain evidence="2 3">F0041</strain>
    </source>
</reference>